<dbReference type="EMBL" id="SMKW01000128">
    <property type="protein sequence ID" value="TDD35243.1"/>
    <property type="molecule type" value="Genomic_DNA"/>
</dbReference>
<comment type="caution">
    <text evidence="2">The sequence shown here is derived from an EMBL/GenBank/DDBJ whole genome shotgun (WGS) entry which is preliminary data.</text>
</comment>
<dbReference type="AlphaFoldDB" id="A0A4R4XV39"/>
<evidence type="ECO:0000313" key="2">
    <source>
        <dbReference type="EMBL" id="TDD35243.1"/>
    </source>
</evidence>
<dbReference type="GO" id="GO:0003677">
    <property type="term" value="F:DNA binding"/>
    <property type="evidence" value="ECO:0007669"/>
    <property type="project" value="UniProtKB-KW"/>
</dbReference>
<dbReference type="Gene3D" id="3.30.1310.10">
    <property type="entry name" value="Nucleoid-associated protein YbaB-like domain"/>
    <property type="match status" value="1"/>
</dbReference>
<evidence type="ECO:0000313" key="3">
    <source>
        <dbReference type="Proteomes" id="UP000294947"/>
    </source>
</evidence>
<keyword evidence="1" id="KW-0175">Coiled coil</keyword>
<keyword evidence="2" id="KW-0238">DNA-binding</keyword>
<organism evidence="2 3">
    <name type="scientific">Saccharopolyspora elongata</name>
    <dbReference type="NCBI Taxonomy" id="2530387"/>
    <lineage>
        <taxon>Bacteria</taxon>
        <taxon>Bacillati</taxon>
        <taxon>Actinomycetota</taxon>
        <taxon>Actinomycetes</taxon>
        <taxon>Pseudonocardiales</taxon>
        <taxon>Pseudonocardiaceae</taxon>
        <taxon>Saccharopolyspora</taxon>
    </lineage>
</organism>
<keyword evidence="3" id="KW-1185">Reference proteome</keyword>
<dbReference type="SUPFAM" id="SSF82607">
    <property type="entry name" value="YbaB-like"/>
    <property type="match status" value="1"/>
</dbReference>
<accession>A0A4R4XV39</accession>
<dbReference type="InterPro" id="IPR036894">
    <property type="entry name" value="YbaB-like_sf"/>
</dbReference>
<dbReference type="InterPro" id="IPR004401">
    <property type="entry name" value="YbaB/EbfC"/>
</dbReference>
<feature type="coiled-coil region" evidence="1">
    <location>
        <begin position="78"/>
        <end position="109"/>
    </location>
</feature>
<dbReference type="Proteomes" id="UP000294947">
    <property type="component" value="Unassembled WGS sequence"/>
</dbReference>
<proteinExistence type="predicted"/>
<dbReference type="OrthoDB" id="3695339at2"/>
<protein>
    <submittedName>
        <fullName evidence="2">YbaB/EbfC family DNA-binding protein</fullName>
    </submittedName>
</protein>
<dbReference type="Pfam" id="PF02575">
    <property type="entry name" value="YbaB_DNA_bd"/>
    <property type="match status" value="1"/>
</dbReference>
<gene>
    <name evidence="2" type="ORF">E1288_43445</name>
</gene>
<evidence type="ECO:0000256" key="1">
    <source>
        <dbReference type="SAM" id="Coils"/>
    </source>
</evidence>
<name>A0A4R4XV39_9PSEU</name>
<reference evidence="2 3" key="1">
    <citation type="submission" date="2019-03" db="EMBL/GenBank/DDBJ databases">
        <title>Draft genome sequences of novel Actinobacteria.</title>
        <authorList>
            <person name="Sahin N."/>
            <person name="Ay H."/>
            <person name="Saygin H."/>
        </authorList>
    </citation>
    <scope>NUCLEOTIDE SEQUENCE [LARGE SCALE GENOMIC DNA]</scope>
    <source>
        <strain evidence="2 3">7K502</strain>
    </source>
</reference>
<sequence length="112" mass="11614">MVVAGSDLGGHVMADDVRGEGSAAGGAVRVTVGADGKVDELHLEPLLLGSGVAAIAAAVREAVNAAHDDAARKPDHAMQAFETELDKLSDGFERAIEKVTRNLAEAQKRLEQ</sequence>